<evidence type="ECO:0000313" key="6">
    <source>
        <dbReference type="Proteomes" id="UP000823635"/>
    </source>
</evidence>
<dbReference type="PANTHER" id="PTHR43280:SF32">
    <property type="entry name" value="TRANSCRIPTIONAL REGULATORY PROTEIN"/>
    <property type="match status" value="1"/>
</dbReference>
<dbReference type="Pfam" id="PF12833">
    <property type="entry name" value="HTH_18"/>
    <property type="match status" value="1"/>
</dbReference>
<dbReference type="SUPFAM" id="SSF51215">
    <property type="entry name" value="Regulatory protein AraC"/>
    <property type="match status" value="1"/>
</dbReference>
<sequence length="285" mass="32738">MSINETIPLFDLPVDFLVDDNIRGNILELYKMFPCQIKAGIFALCIEGEIKVTLNLHEYTVKKNDFVIIIPGSFIQIHSAGSQARVAFMGFSSNFIHAMNYWKYMTDHLSIALIHPIIPLPESNAAFFLDTFSLLTKAANGQIQLFNKQIISSIMDIFYNALKIIYENTFSDFKEDKKKRPREYEVLKEFLQLVFENYKQEHKVSFYANEIGLTLSHFCATIKKATGKTAQDIIREFIIMDAKAQLKNGTDKINKIAKSLGFSATAFNRFFLEYAKMTPLEYRNS</sequence>
<reference evidence="5" key="2">
    <citation type="journal article" date="2021" name="PeerJ">
        <title>Extensive microbial diversity within the chicken gut microbiome revealed by metagenomics and culture.</title>
        <authorList>
            <person name="Gilroy R."/>
            <person name="Ravi A."/>
            <person name="Getino M."/>
            <person name="Pursley I."/>
            <person name="Horton D.L."/>
            <person name="Alikhan N.F."/>
            <person name="Baker D."/>
            <person name="Gharbi K."/>
            <person name="Hall N."/>
            <person name="Watson M."/>
            <person name="Adriaenssens E.M."/>
            <person name="Foster-Nyarko E."/>
            <person name="Jarju S."/>
            <person name="Secka A."/>
            <person name="Antonio M."/>
            <person name="Oren A."/>
            <person name="Chaudhuri R.R."/>
            <person name="La Ragione R."/>
            <person name="Hildebrand F."/>
            <person name="Pallen M.J."/>
        </authorList>
    </citation>
    <scope>NUCLEOTIDE SEQUENCE</scope>
    <source>
        <strain evidence="5">15467</strain>
    </source>
</reference>
<evidence type="ECO:0000256" key="2">
    <source>
        <dbReference type="ARBA" id="ARBA00023125"/>
    </source>
</evidence>
<organism evidence="5 6">
    <name type="scientific">Candidatus Egerieousia excrementavium</name>
    <dbReference type="NCBI Taxonomy" id="2840778"/>
    <lineage>
        <taxon>Bacteria</taxon>
        <taxon>Pseudomonadati</taxon>
        <taxon>Bacteroidota</taxon>
        <taxon>Bacteroidia</taxon>
        <taxon>Bacteroidales</taxon>
        <taxon>Candidatus Egerieousia</taxon>
    </lineage>
</organism>
<name>A0A9D9DMT3_9BACT</name>
<evidence type="ECO:0000256" key="3">
    <source>
        <dbReference type="ARBA" id="ARBA00023163"/>
    </source>
</evidence>
<keyword evidence="3" id="KW-0804">Transcription</keyword>
<dbReference type="GO" id="GO:0043565">
    <property type="term" value="F:sequence-specific DNA binding"/>
    <property type="evidence" value="ECO:0007669"/>
    <property type="project" value="InterPro"/>
</dbReference>
<comment type="caution">
    <text evidence="5">The sequence shown here is derived from an EMBL/GenBank/DDBJ whole genome shotgun (WGS) entry which is preliminary data.</text>
</comment>
<dbReference type="AlphaFoldDB" id="A0A9D9DMT3"/>
<dbReference type="EMBL" id="JADINB010000080">
    <property type="protein sequence ID" value="MBO8428995.1"/>
    <property type="molecule type" value="Genomic_DNA"/>
</dbReference>
<keyword evidence="1" id="KW-0805">Transcription regulation</keyword>
<dbReference type="PROSITE" id="PS01124">
    <property type="entry name" value="HTH_ARAC_FAMILY_2"/>
    <property type="match status" value="1"/>
</dbReference>
<dbReference type="InterPro" id="IPR018060">
    <property type="entry name" value="HTH_AraC"/>
</dbReference>
<evidence type="ECO:0000259" key="4">
    <source>
        <dbReference type="PROSITE" id="PS01124"/>
    </source>
</evidence>
<dbReference type="Gene3D" id="1.10.10.60">
    <property type="entry name" value="Homeodomain-like"/>
    <property type="match status" value="1"/>
</dbReference>
<dbReference type="Proteomes" id="UP000823635">
    <property type="component" value="Unassembled WGS sequence"/>
</dbReference>
<evidence type="ECO:0000256" key="1">
    <source>
        <dbReference type="ARBA" id="ARBA00023015"/>
    </source>
</evidence>
<dbReference type="GO" id="GO:0003700">
    <property type="term" value="F:DNA-binding transcription factor activity"/>
    <property type="evidence" value="ECO:0007669"/>
    <property type="project" value="InterPro"/>
</dbReference>
<dbReference type="PANTHER" id="PTHR43280">
    <property type="entry name" value="ARAC-FAMILY TRANSCRIPTIONAL REGULATOR"/>
    <property type="match status" value="1"/>
</dbReference>
<dbReference type="InterPro" id="IPR009057">
    <property type="entry name" value="Homeodomain-like_sf"/>
</dbReference>
<reference evidence="5" key="1">
    <citation type="submission" date="2020-10" db="EMBL/GenBank/DDBJ databases">
        <authorList>
            <person name="Gilroy R."/>
        </authorList>
    </citation>
    <scope>NUCLEOTIDE SEQUENCE</scope>
    <source>
        <strain evidence="5">15467</strain>
    </source>
</reference>
<keyword evidence="2" id="KW-0238">DNA-binding</keyword>
<feature type="domain" description="HTH araC/xylS-type" evidence="4">
    <location>
        <begin position="188"/>
        <end position="285"/>
    </location>
</feature>
<proteinExistence type="predicted"/>
<dbReference type="InterPro" id="IPR037923">
    <property type="entry name" value="HTH-like"/>
</dbReference>
<dbReference type="SMART" id="SM00342">
    <property type="entry name" value="HTH_ARAC"/>
    <property type="match status" value="1"/>
</dbReference>
<gene>
    <name evidence="5" type="ORF">IAC68_03560</name>
</gene>
<dbReference type="SUPFAM" id="SSF46689">
    <property type="entry name" value="Homeodomain-like"/>
    <property type="match status" value="1"/>
</dbReference>
<evidence type="ECO:0000313" key="5">
    <source>
        <dbReference type="EMBL" id="MBO8428995.1"/>
    </source>
</evidence>
<accession>A0A9D9DMT3</accession>
<protein>
    <submittedName>
        <fullName evidence="5">AraC family transcriptional regulator</fullName>
    </submittedName>
</protein>